<dbReference type="InterPro" id="IPR011993">
    <property type="entry name" value="PH-like_dom_sf"/>
</dbReference>
<dbReference type="SUPFAM" id="SSF81837">
    <property type="entry name" value="BEACH domain"/>
    <property type="match status" value="2"/>
</dbReference>
<dbReference type="PROSITE" id="PS50294">
    <property type="entry name" value="WD_REPEATS_REGION"/>
    <property type="match status" value="1"/>
</dbReference>
<dbReference type="EMBL" id="OIVN01001746">
    <property type="protein sequence ID" value="SPC97216.1"/>
    <property type="molecule type" value="Genomic_DNA"/>
</dbReference>
<dbReference type="InterPro" id="IPR036322">
    <property type="entry name" value="WD40_repeat_dom_sf"/>
</dbReference>
<dbReference type="PROSITE" id="PS50878">
    <property type="entry name" value="RT_POL"/>
    <property type="match status" value="1"/>
</dbReference>
<dbReference type="InterPro" id="IPR050865">
    <property type="entry name" value="BEACH_Domain"/>
</dbReference>
<dbReference type="InterPro" id="IPR016024">
    <property type="entry name" value="ARM-type_fold"/>
</dbReference>
<dbReference type="Pfam" id="PF20425">
    <property type="entry name" value="Neurobeachin"/>
    <property type="match status" value="2"/>
</dbReference>
<dbReference type="InterPro" id="IPR031570">
    <property type="entry name" value="NBEA/BDCP_DUF4704"/>
</dbReference>
<dbReference type="PROSITE" id="PS50082">
    <property type="entry name" value="WD_REPEATS_2"/>
    <property type="match status" value="1"/>
</dbReference>
<dbReference type="InterPro" id="IPR001680">
    <property type="entry name" value="WD40_rpt"/>
</dbReference>
<dbReference type="InterPro" id="IPR019775">
    <property type="entry name" value="WD40_repeat_CS"/>
</dbReference>
<dbReference type="Pfam" id="PF07933">
    <property type="entry name" value="DUF1681"/>
    <property type="match status" value="1"/>
</dbReference>
<keyword evidence="1 3" id="KW-0853">WD repeat</keyword>
<dbReference type="Pfam" id="PF13966">
    <property type="entry name" value="zf-RVT"/>
    <property type="match status" value="2"/>
</dbReference>
<dbReference type="Gene3D" id="1.10.1540.10">
    <property type="entry name" value="BEACH domain"/>
    <property type="match status" value="2"/>
</dbReference>
<dbReference type="InterPro" id="IPR015943">
    <property type="entry name" value="WD40/YVTN_repeat-like_dom_sf"/>
</dbReference>
<evidence type="ECO:0000259" key="5">
    <source>
        <dbReference type="PROSITE" id="PS50197"/>
    </source>
</evidence>
<evidence type="ECO:0000313" key="8">
    <source>
        <dbReference type="EMBL" id="SPC97216.1"/>
    </source>
</evidence>
<dbReference type="PANTHER" id="PTHR13743:SF112">
    <property type="entry name" value="BEACH DOMAIN-CONTAINING PROTEIN"/>
    <property type="match status" value="1"/>
</dbReference>
<feature type="domain" description="BEACH" evidence="5">
    <location>
        <begin position="4023"/>
        <end position="4115"/>
    </location>
</feature>
<dbReference type="PROSITE" id="PS50197">
    <property type="entry name" value="BEACH"/>
    <property type="match status" value="2"/>
</dbReference>
<dbReference type="SUPFAM" id="SSF50978">
    <property type="entry name" value="WD40 repeat-like"/>
    <property type="match status" value="1"/>
</dbReference>
<dbReference type="Pfam" id="PF20426">
    <property type="entry name" value="NBCH_WD40"/>
    <property type="match status" value="1"/>
</dbReference>
<dbReference type="PROSITE" id="PS51783">
    <property type="entry name" value="PH_BEACH"/>
    <property type="match status" value="1"/>
</dbReference>
<proteinExistence type="predicted"/>
<dbReference type="InterPro" id="IPR026960">
    <property type="entry name" value="RVT-Znf"/>
</dbReference>
<dbReference type="InterPro" id="IPR043502">
    <property type="entry name" value="DNA/RNA_pol_sf"/>
</dbReference>
<gene>
    <name evidence="8" type="ORF">FSB_LOCUS25098</name>
</gene>
<dbReference type="Gene3D" id="2.130.10.10">
    <property type="entry name" value="YVTN repeat-like/Quinoprotein amine dehydrogenase"/>
    <property type="match status" value="1"/>
</dbReference>
<dbReference type="GO" id="GO:0016020">
    <property type="term" value="C:membrane"/>
    <property type="evidence" value="ECO:0007669"/>
    <property type="project" value="InterPro"/>
</dbReference>
<dbReference type="InterPro" id="IPR036691">
    <property type="entry name" value="Endo/exonu/phosph_ase_sf"/>
</dbReference>
<dbReference type="InterPro" id="IPR013320">
    <property type="entry name" value="ConA-like_dom_sf"/>
</dbReference>
<sequence>MQWQPESSALLDALEQCACTPEIACVLAKSLLHILQLATEKTIASFKTLNAIPRMLKVACIQAQESRRSGNIGPSIESNYAEATQAQSHQKSDSKEIAHSWIKCMETSMELLMEFLLVADDARSLVLHSSTCIDCLFDLFWEEGLRSRVLKHILELMKIVPFSEENQKAKLQLCSKFLETFTQIKEREKNFAELSIDLLVGMRDMLRTDPVYYQALFRDGECFLHVVSLLNGNPDEVNGEKLVLNVLQTLTCLLAGNNASKVRIIECGRKHLSDVAMGFAAAHWFRDALLEVAKLSNDPNLFRSFREGNKVYVVQKQRNGRGSFVSVTVLGDSKGRGCVMIPEGRAAWGWRGLSHGIDSLLRPQVIESQGVQHRRPEGGKSTAEGHVRKESHTFKEAVILGGNIPKVPPLDTEVNIDLNKIGNGLVNGATKISLRIVLGLGQRNKWEVKWAGVVDGPSGEPVQNQAPQAPKPVLNPIPRSNVNPSHVVAPVRPNAVRPNQVIAPNPTMVWRPRVKNATFAQKPLEDPSGSTSTPHLDFERVSVHSCDTDSQLSTLASTHSCDRPIAEVMQDFSVVGDDVTSPTRSEVDSALIAFIGGESSELTHPETMAITVGGDGKPKNFEALPLMKEGSDGYPGGVETGHEDLEVIKVEPLAMVIPPGVDGSVSEVNTSMGRQPSDWVMRKEKGVGKILGASYEGYEQAVIELLMDIEARHIQWKAAMVGTRRHTSSGKKCSRELKGLVSSVNYEARHSKEAKGKGSIGASGGILVMWDKRVVEKIEDAVGLFSVSCKFKNVEDQKVWMFTGVYGPNIDHNRRLMWDELVGIRSWWDVPWCLGGDFNVVRFPSERTGSEAFSSPMFEFSDFISDHGLLDIPLAGGVFTWSNNREISSMSRLDRFLFTADWNEGFVHISQKRLVRLSSDHFPVLLECDWWESYSVFGTPSFVFAAKLKALKVDLKNWNATHFGHVFLQKKQMMADLRGLDEVEESRPLSIEERGQREHLIVGLEKVILMDEISWRQKSRVLWLKEGDKNSSFFHRIANSNQNTNTISQLIINGTISTNQDEIRDHIAQFYEQLYLEDGHRRPYLDGGCDGDKAPGPDGFSLAFFQHCWSIVRGDILAVCNEFHEHCQFEWSLNATFVSLIPKKHGTVQIKDFRPISLVGGVYKIIAKLLANRLSAVLGRIVSPSQNAFVKGRQILDYVLIANECLDSRLKSDIPGVICKLDLEKAYDHVNWAFLLYLLRRCGFSEKWRRWIYFCISSVRFSILVNGSPCGFFQSSRGIRQGDPLSPLLFVIIMEALSRMIDMAIGAGLLSGFAVSRNATDPLLISHLLFADDTLIFCDADSEHIGHLHSILLWFEAISGLRVNLGKSELVQVGEVPFLEDLADIMGCKTSTLPMKYLGLPLGAKFKSKDIWNPIVEKMERRLAGWKRIYLSKGGRLTLIKSTLSNLPTYFLSLFPVPAAVAKRIEQIQRNFLWGSSMDKGKFHLVKWDLLCRPYSKGGLAIKNLRQFNEALLGKWLWRFGVERDALWRRVVMEKYGSMEGGWMTKAPTGPYGVGLWKFIRNGWDKFSRLLTFDVGDGTRIRFWDDVWCNGEPLKVVFPELYRIARVKDAVADHMQFRGGSVHWEVNFTRPIQDWELDSVSAFLEILYSVTIHRNEEDKLIWKPSPEKGFQVKFFYKEICSPGVGAFPWKSIWKTKAPPRIAFFSWLAALGKILTADNLRHRGVILVNWCCMCKVSGESVDHLLLHCPYAKELWDMVFVMFGIHWVMPRTVMAMFECWQGSFGRHQHILVWRVVPHCVLWCLWRERNARTFEGCETNVVDLKLHFFRAAQDWELESMASFMDLLYSSEVRRSGEDKAAFRVLAGKGYQTLQSLLLDFSQWNPGEGLLNALLDMLVDGKFDVKSSPIIKNEDVIMLYLCVLRKSSELLRHHGLNVFQQLLRDSISNRASCVRAGMLNFLLDWFSQEDTDSVILKIAQLIQVIGGHSISGKDIRKIFAILRSEKVGSRQQYCSLLLTTVLSMLNEKGPTSFFDLNGNNSGIIIRTPVQWPLNKGFSFSCWLRVENFPRSGTMGLFSFLTENGRGCVAVIAKDKLTYESDCTCSNFDLLHSELSWPLFTLYVVTANACYCLLRCYVDGDLVSSERCRFYAISILIQQLHLVSSLGKGVGAKLNVPVFEEDNTLESIKDSVPFLGQIGPIYLFSDAISSEQVQGIYSLGPSYMYSFLENEAAPFYDHPLPSGILDAKDGLASKIIFGLNAQASDGRTLFNVSTVFDHAMDKNSFEATVMPGTQLCSRRLLQQIIYCVGGVSVFFPLITQSVKYENEESAQSEHTLLTPITRERLTAEVIEIVASVLDENLANQQQMRLLSGFSILGFLLQSVPPQQLNLETLSALKHLFNVVANSGLAELLVKDAISGILLNPLIWLYTAYKVQRELYMFLIQQFDNDPRQNIAAADIKALIAFFETSQDMTCIEDVLHMVIRAVSQTPLLASFLEQVNTIAGCHIFVNLLQRESEPIRLLSLQFLGRLLVGLPSEKKGPRFFNLGVGKSRSLSENNKKISLRMQPIFPAMADRLFKFPLTDNFCATLFDVLLGGASPKQVLQKQNQVDRQRSKGQNSHFFLPQILVLIFRFLSCCEDVPTRMKIIRDLLDLLDSNPSNLEAFMEYGWNAWLVASVQLDVIKDYKVESQNRCDSEINEQLLVRNLFCVVLCYYVHSVKGGWQQLEETVNFLLAQFKQGGVSYQYLLRDMYDDLIRRLMDLSSEENIFVSQPCRDNTLYLLRLVDEMLISDIDLKLPFPASNADFSLDSLELDRHKDYSSALYEILHGEVDDQISRNLRGGKQPITNDDDVIDEKWWNLFDSLWTIISVMNGKGPTKMLPKFSSSVGPSFGQRARGLVESLNIPAAEVAAVVVSGGIGSALGGKQSKNIDKAMLLRGERFPRIIFRLVILYLCKSSLERSSRCVQQVISLLPCLLAADDEQSKSRLQLFIWALLAVRSQFGMLNDGARFHVISHLIRETVNCGKSLLATSIVGRDDSSDSGSNSKETGSIHNLLQKDRVLAAVADEAKYMKTLKTDRSKQLHEFCTRMDETFSAESNNKKTFEDEIQSSLNSILASDESRRAAFQLTYEEEEQNVAEKWIHMFRALIDERGPWSANPFPNNAVTHWKLDKTEDTWRRREKLRRNYHFDEKLCHPPSTAPSDEATLSVNENKSGFVGLIPEQMKRFLLKGVRRITDEGSSELNDNDTEQSGHKASIPKDPSDTQCSELKDSSDQKDVLQDRKDSSSSSPETETSEVLLSVSCVLVTPKRKLAGHLAVMKNVLHFFGEFLVDGTGGSSVFKNFHASSNSDFTKSDQKQKLLKWPNFDLVPEKGITTDNADPMNENVHKKQLKNVKRHRRWNIGKIKAVHWTRHLLRYTAIEIFFSDSVAPLFLNFASQKDAKDVGTLIVTTRNEYLFPKGSNRDKSGAISFVDRRVALEMAETARERWRRREITNFEYLMTLNTLAGRSYNDLTQYPIFPWILADYSSEVLDFNKSSTFRDLSKPVGALDLKRFEVFEDRYRNFSDPDIPSFYYGSHYSSMGIVLYYLLRLEPFTSLHRNLQGGKFDHADRLFQSVEGTYRNCLSNTSDVKELIPEFFYMPEFLANSNSYHLGVKQDGEPIEATIANVLTTPDSRGVREWNVTFVRDFNDWEVDLVAEFFHFLHSHNVPTAATTLAPDGLRWKLCKDGVFTSRSFYYALIDRRGVRFPWKSIWRVKAPPRVVFFIWTAAWGRILTCDNLMRAAQRLWNFVFASFRVHWVLPRRVVDLCLGGITGLPPRATPATPIRSGAGRLRVVSCKARCEIRLEDLGSGDLFAACFVQPDQPREAAVETVLDSSQYFVLRIEDRRGKHAFVGLGFAERNEAFDFNVALLDHEKHVRREQEKDTGESTDDTHIDIHPAVLGHGGCGGVGSRWSLNADQIWMDLWVCCCGLLEDLWSAVGCCGRRIVVAGGVCGGLRVGLAVMVPISDGGSVSRRFYCLRGRSEGLFFRKGSPEEFINRNREALESEYVSSNLHHWIDLVFGYKQRGKPAVEAANIFYYLTYEGAVDLDTMEDDLQRAAIEDQIANFGQTPIQIFRKKHPRRGPPIPIAHPLYFAPDSINLTSIVCSTNHPPSAVLYVGVLDSSIVLVNQGLTLSIKMWLTTQLQTGGNFTFSASQDPFFGVGSDILSPRKIGSSLAENFEPRAQCFATMQTPSENFLISCGNWENSFQVISLNDGRMVQSIRQHRDVVSCVAVTSDGSILATGSYDTTVMVWEVSRGRSPEKRVRNSHTELPRKDYVIVETPFHILCGHDDVITCLYISVELDIVISGSKDGTCVFHTLRKGRYIRSLRHPSGSALSKLVASRHGRIMFYADDDLSLHLYSINGKHLAASESNGRLNCVELSDCGEFLVCAGDQGQIVVRSMNSLEIIKRYNGVGKIITSLTVTPEECFLAGTKDGILLVYSIEIPQLRKASLPRHVKSKASITG</sequence>
<dbReference type="InterPro" id="IPR000409">
    <property type="entry name" value="BEACH_dom"/>
</dbReference>
<dbReference type="GO" id="GO:0006897">
    <property type="term" value="P:endocytosis"/>
    <property type="evidence" value="ECO:0007669"/>
    <property type="project" value="InterPro"/>
</dbReference>
<dbReference type="Pfam" id="PF00078">
    <property type="entry name" value="RVT_1"/>
    <property type="match status" value="1"/>
</dbReference>
<dbReference type="Pfam" id="PF14844">
    <property type="entry name" value="PH_BEACH"/>
    <property type="match status" value="1"/>
</dbReference>
<dbReference type="InterPro" id="IPR012466">
    <property type="entry name" value="NECAP_PHear"/>
</dbReference>
<evidence type="ECO:0000259" key="7">
    <source>
        <dbReference type="PROSITE" id="PS51783"/>
    </source>
</evidence>
<dbReference type="CDD" id="cd01201">
    <property type="entry name" value="PH_BEACH"/>
    <property type="match status" value="1"/>
</dbReference>
<feature type="compositionally biased region" description="Basic and acidic residues" evidence="4">
    <location>
        <begin position="3261"/>
        <end position="3278"/>
    </location>
</feature>
<evidence type="ECO:0000256" key="1">
    <source>
        <dbReference type="ARBA" id="ARBA00022574"/>
    </source>
</evidence>
<evidence type="ECO:0000256" key="4">
    <source>
        <dbReference type="SAM" id="MobiDB-lite"/>
    </source>
</evidence>
<dbReference type="Pfam" id="PF16057">
    <property type="entry name" value="DUF4800"/>
    <property type="match status" value="1"/>
</dbReference>
<dbReference type="InterPro" id="IPR046852">
    <property type="entry name" value="Neurobeachin_a-sol"/>
</dbReference>
<feature type="domain" description="BEACH-type PH" evidence="7">
    <location>
        <begin position="3285"/>
        <end position="3442"/>
    </location>
</feature>
<accession>A0A2N9G394</accession>
<dbReference type="SUPFAM" id="SSF56672">
    <property type="entry name" value="DNA/RNA polymerases"/>
    <property type="match status" value="1"/>
</dbReference>
<protein>
    <recommendedName>
        <fullName evidence="9">Reverse transcriptase domain-containing protein</fullName>
    </recommendedName>
</protein>
<dbReference type="SUPFAM" id="SSF49899">
    <property type="entry name" value="Concanavalin A-like lectins/glucanases"/>
    <property type="match status" value="1"/>
</dbReference>
<name>A0A2N9G394_FAGSY</name>
<evidence type="ECO:0000256" key="2">
    <source>
        <dbReference type="ARBA" id="ARBA00022737"/>
    </source>
</evidence>
<feature type="domain" description="BEACH" evidence="5">
    <location>
        <begin position="3466"/>
        <end position="3765"/>
    </location>
</feature>
<dbReference type="InterPro" id="IPR046851">
    <property type="entry name" value="NBCH_WD40"/>
</dbReference>
<feature type="region of interest" description="Disordered" evidence="4">
    <location>
        <begin position="3231"/>
        <end position="3286"/>
    </location>
</feature>
<evidence type="ECO:0000256" key="3">
    <source>
        <dbReference type="PROSITE-ProRule" id="PRU00221"/>
    </source>
</evidence>
<evidence type="ECO:0000259" key="6">
    <source>
        <dbReference type="PROSITE" id="PS50878"/>
    </source>
</evidence>
<feature type="domain" description="Reverse transcriptase" evidence="6">
    <location>
        <begin position="1122"/>
        <end position="1402"/>
    </location>
</feature>
<feature type="repeat" description="WD" evidence="3">
    <location>
        <begin position="4255"/>
        <end position="4296"/>
    </location>
</feature>
<dbReference type="Gene3D" id="3.60.10.10">
    <property type="entry name" value="Endonuclease/exonuclease/phosphatase"/>
    <property type="match status" value="1"/>
</dbReference>
<dbReference type="PANTHER" id="PTHR13743">
    <property type="entry name" value="BEIGE/BEACH-RELATED"/>
    <property type="match status" value="1"/>
</dbReference>
<dbReference type="InterPro" id="IPR036372">
    <property type="entry name" value="BEACH_dom_sf"/>
</dbReference>
<dbReference type="CDD" id="cd01650">
    <property type="entry name" value="RT_nLTR_like"/>
    <property type="match status" value="1"/>
</dbReference>
<dbReference type="SMART" id="SM00320">
    <property type="entry name" value="WD40"/>
    <property type="match status" value="5"/>
</dbReference>
<reference evidence="8" key="1">
    <citation type="submission" date="2018-02" db="EMBL/GenBank/DDBJ databases">
        <authorList>
            <person name="Cohen D.B."/>
            <person name="Kent A.D."/>
        </authorList>
    </citation>
    <scope>NUCLEOTIDE SEQUENCE</scope>
</reference>
<dbReference type="SMART" id="SM01026">
    <property type="entry name" value="Beach"/>
    <property type="match status" value="1"/>
</dbReference>
<dbReference type="Pfam" id="PF02138">
    <property type="entry name" value="Beach"/>
    <property type="match status" value="2"/>
</dbReference>
<keyword evidence="2" id="KW-0677">Repeat</keyword>
<dbReference type="CDD" id="cd06071">
    <property type="entry name" value="Beach"/>
    <property type="match status" value="1"/>
</dbReference>
<dbReference type="InterPro" id="IPR000477">
    <property type="entry name" value="RT_dom"/>
</dbReference>
<dbReference type="InterPro" id="IPR023362">
    <property type="entry name" value="PH-BEACH_dom"/>
</dbReference>
<dbReference type="Gene3D" id="2.30.29.30">
    <property type="entry name" value="Pleckstrin-homology domain (PH domain)/Phosphotyrosine-binding domain (PTB)"/>
    <property type="match status" value="2"/>
</dbReference>
<dbReference type="SUPFAM" id="SSF48371">
    <property type="entry name" value="ARM repeat"/>
    <property type="match status" value="1"/>
</dbReference>
<evidence type="ECO:0008006" key="9">
    <source>
        <dbReference type="Google" id="ProtNLM"/>
    </source>
</evidence>
<organism evidence="8">
    <name type="scientific">Fagus sylvatica</name>
    <name type="common">Beechnut</name>
    <dbReference type="NCBI Taxonomy" id="28930"/>
    <lineage>
        <taxon>Eukaryota</taxon>
        <taxon>Viridiplantae</taxon>
        <taxon>Streptophyta</taxon>
        <taxon>Embryophyta</taxon>
        <taxon>Tracheophyta</taxon>
        <taxon>Spermatophyta</taxon>
        <taxon>Magnoliopsida</taxon>
        <taxon>eudicotyledons</taxon>
        <taxon>Gunneridae</taxon>
        <taxon>Pentapetalae</taxon>
        <taxon>rosids</taxon>
        <taxon>fabids</taxon>
        <taxon>Fagales</taxon>
        <taxon>Fagaceae</taxon>
        <taxon>Fagus</taxon>
    </lineage>
</organism>
<dbReference type="SUPFAM" id="SSF50729">
    <property type="entry name" value="PH domain-like"/>
    <property type="match status" value="2"/>
</dbReference>
<dbReference type="Pfam" id="PF15787">
    <property type="entry name" value="DUF4704"/>
    <property type="match status" value="2"/>
</dbReference>
<dbReference type="SUPFAM" id="SSF56219">
    <property type="entry name" value="DNase I-like"/>
    <property type="match status" value="1"/>
</dbReference>
<dbReference type="CDD" id="cd13228">
    <property type="entry name" value="PHear_NECAP"/>
    <property type="match status" value="1"/>
</dbReference>
<dbReference type="PROSITE" id="PS00678">
    <property type="entry name" value="WD_REPEATS_1"/>
    <property type="match status" value="1"/>
</dbReference>